<name>A0A814GZ59_9BILA</name>
<dbReference type="PROSITE" id="PS50071">
    <property type="entry name" value="HOMEOBOX_2"/>
    <property type="match status" value="1"/>
</dbReference>
<dbReference type="GO" id="GO:0000981">
    <property type="term" value="F:DNA-binding transcription factor activity, RNA polymerase II-specific"/>
    <property type="evidence" value="ECO:0007669"/>
    <property type="project" value="InterPro"/>
</dbReference>
<evidence type="ECO:0000256" key="3">
    <source>
        <dbReference type="ARBA" id="ARBA00023125"/>
    </source>
</evidence>
<evidence type="ECO:0000256" key="4">
    <source>
        <dbReference type="ARBA" id="ARBA00023155"/>
    </source>
</evidence>
<feature type="domain" description="Homeobox" evidence="9">
    <location>
        <begin position="287"/>
        <end position="347"/>
    </location>
</feature>
<evidence type="ECO:0000256" key="2">
    <source>
        <dbReference type="ARBA" id="ARBA00022473"/>
    </source>
</evidence>
<feature type="compositionally biased region" description="Low complexity" evidence="8">
    <location>
        <begin position="105"/>
        <end position="123"/>
    </location>
</feature>
<dbReference type="AlphaFoldDB" id="A0A814GZ59"/>
<evidence type="ECO:0000259" key="9">
    <source>
        <dbReference type="PROSITE" id="PS50071"/>
    </source>
</evidence>
<dbReference type="InterPro" id="IPR017970">
    <property type="entry name" value="Homeobox_CS"/>
</dbReference>
<feature type="compositionally biased region" description="Low complexity" evidence="8">
    <location>
        <begin position="190"/>
        <end position="228"/>
    </location>
</feature>
<dbReference type="PRINTS" id="PR00024">
    <property type="entry name" value="HOMEOBOX"/>
</dbReference>
<dbReference type="InterPro" id="IPR020479">
    <property type="entry name" value="HD_metazoa"/>
</dbReference>
<dbReference type="GO" id="GO:0005634">
    <property type="term" value="C:nucleus"/>
    <property type="evidence" value="ECO:0007669"/>
    <property type="project" value="UniProtKB-SubCell"/>
</dbReference>
<dbReference type="InterPro" id="IPR046327">
    <property type="entry name" value="HXA1/B1/D1"/>
</dbReference>
<dbReference type="Pfam" id="PF00046">
    <property type="entry name" value="Homeodomain"/>
    <property type="match status" value="1"/>
</dbReference>
<evidence type="ECO:0000256" key="7">
    <source>
        <dbReference type="RuleBase" id="RU000682"/>
    </source>
</evidence>
<dbReference type="InterPro" id="IPR001356">
    <property type="entry name" value="HD"/>
</dbReference>
<evidence type="ECO:0000256" key="6">
    <source>
        <dbReference type="PROSITE-ProRule" id="PRU00108"/>
    </source>
</evidence>
<dbReference type="Proteomes" id="UP000663870">
    <property type="component" value="Unassembled WGS sequence"/>
</dbReference>
<evidence type="ECO:0000256" key="1">
    <source>
        <dbReference type="ARBA" id="ARBA00004123"/>
    </source>
</evidence>
<keyword evidence="3 6" id="KW-0238">DNA-binding</keyword>
<sequence length="359" mass="40983">MMNRYQHQHLQTHNSNTILQSNHHFHLTSSTTTTTSVLQPPIDTYTSNNNSIIDIHQQNHYNLLDDNYIYNPPPSYCTKHHHPIYRSPTICTLDTQPSSVYETYTSPSPSSATTTTTTTTTAAPNIPVNTYEQFCIDNSQTSPPSSSSWITTTAGTNEGTIYHPIQSFEQCNVYLNNSQLSEQNNYRDYSSIPLSNNETSSSSTSSSSSFNNPSQCQQQQQQQQQQQYRHLEQSSIDEKPLSIVTSEAKYKWMQIKRTPAKTAGKPTDYNYNNGTSLVNGSSSNSLINNNAGRTNFTNKQLTELEKEFHFSRYLTRARRIEIAASLQLNETQVKIWFQNRRMKAKKRQREPDILTFDSM</sequence>
<dbReference type="Gene3D" id="1.10.10.60">
    <property type="entry name" value="Homeodomain-like"/>
    <property type="match status" value="1"/>
</dbReference>
<evidence type="ECO:0000256" key="8">
    <source>
        <dbReference type="SAM" id="MobiDB-lite"/>
    </source>
</evidence>
<keyword evidence="4 6" id="KW-0371">Homeobox</keyword>
<dbReference type="CDD" id="cd00086">
    <property type="entry name" value="homeodomain"/>
    <property type="match status" value="1"/>
</dbReference>
<reference evidence="10" key="1">
    <citation type="submission" date="2021-02" db="EMBL/GenBank/DDBJ databases">
        <authorList>
            <person name="Nowell W R."/>
        </authorList>
    </citation>
    <scope>NUCLEOTIDE SEQUENCE</scope>
</reference>
<dbReference type="PANTHER" id="PTHR45946">
    <property type="entry name" value="HOMEOBOX PROTEIN ROUGH-RELATED"/>
    <property type="match status" value="1"/>
</dbReference>
<feature type="DNA-binding region" description="Homeobox" evidence="6">
    <location>
        <begin position="289"/>
        <end position="348"/>
    </location>
</feature>
<accession>A0A814GZ59</accession>
<dbReference type="FunFam" id="1.10.10.60:FF:000113">
    <property type="entry name" value="homeobox protein Hox-B1"/>
    <property type="match status" value="1"/>
</dbReference>
<comment type="subcellular location">
    <subcellularLocation>
        <location evidence="1 6 7">Nucleus</location>
    </subcellularLocation>
</comment>
<dbReference type="SMART" id="SM00389">
    <property type="entry name" value="HOX"/>
    <property type="match status" value="1"/>
</dbReference>
<protein>
    <recommendedName>
        <fullName evidence="9">Homeobox domain-containing protein</fullName>
    </recommendedName>
</protein>
<evidence type="ECO:0000256" key="5">
    <source>
        <dbReference type="ARBA" id="ARBA00023242"/>
    </source>
</evidence>
<organism evidence="10 11">
    <name type="scientific">Rotaria sordida</name>
    <dbReference type="NCBI Taxonomy" id="392033"/>
    <lineage>
        <taxon>Eukaryota</taxon>
        <taxon>Metazoa</taxon>
        <taxon>Spiralia</taxon>
        <taxon>Gnathifera</taxon>
        <taxon>Rotifera</taxon>
        <taxon>Eurotatoria</taxon>
        <taxon>Bdelloidea</taxon>
        <taxon>Philodinida</taxon>
        <taxon>Philodinidae</taxon>
        <taxon>Rotaria</taxon>
    </lineage>
</organism>
<feature type="region of interest" description="Disordered" evidence="8">
    <location>
        <begin position="104"/>
        <end position="123"/>
    </location>
</feature>
<keyword evidence="11" id="KW-1185">Reference proteome</keyword>
<dbReference type="PROSITE" id="PS00027">
    <property type="entry name" value="HOMEOBOX_1"/>
    <property type="match status" value="1"/>
</dbReference>
<gene>
    <name evidence="10" type="ORF">JXQ802_LOCUS14254</name>
</gene>
<comment type="caution">
    <text evidence="10">The sequence shown here is derived from an EMBL/GenBank/DDBJ whole genome shotgun (WGS) entry which is preliminary data.</text>
</comment>
<dbReference type="EMBL" id="CAJNOL010000317">
    <property type="protein sequence ID" value="CAF1002773.1"/>
    <property type="molecule type" value="Genomic_DNA"/>
</dbReference>
<dbReference type="PANTHER" id="PTHR45946:SF4">
    <property type="entry name" value="HOMEOBOX PROTEIN ROUGH-RELATED"/>
    <property type="match status" value="1"/>
</dbReference>
<dbReference type="InterPro" id="IPR009057">
    <property type="entry name" value="Homeodomain-like_sf"/>
</dbReference>
<keyword evidence="2" id="KW-0217">Developmental protein</keyword>
<dbReference type="GO" id="GO:0000978">
    <property type="term" value="F:RNA polymerase II cis-regulatory region sequence-specific DNA binding"/>
    <property type="evidence" value="ECO:0007669"/>
    <property type="project" value="TreeGrafter"/>
</dbReference>
<proteinExistence type="predicted"/>
<evidence type="ECO:0000313" key="11">
    <source>
        <dbReference type="Proteomes" id="UP000663870"/>
    </source>
</evidence>
<dbReference type="SUPFAM" id="SSF46689">
    <property type="entry name" value="Homeodomain-like"/>
    <property type="match status" value="1"/>
</dbReference>
<evidence type="ECO:0000313" key="10">
    <source>
        <dbReference type="EMBL" id="CAF1002773.1"/>
    </source>
</evidence>
<feature type="compositionally biased region" description="Basic and acidic residues" evidence="8">
    <location>
        <begin position="229"/>
        <end position="240"/>
    </location>
</feature>
<feature type="region of interest" description="Disordered" evidence="8">
    <location>
        <begin position="188"/>
        <end position="240"/>
    </location>
</feature>
<keyword evidence="5 6" id="KW-0539">Nucleus</keyword>